<dbReference type="Pfam" id="PF02384">
    <property type="entry name" value="N6_Mtase"/>
    <property type="match status" value="1"/>
</dbReference>
<evidence type="ECO:0000256" key="1">
    <source>
        <dbReference type="ARBA" id="ARBA00022747"/>
    </source>
</evidence>
<dbReference type="PANTHER" id="PTHR42998">
    <property type="entry name" value="TYPE I RESTRICTION ENZYME HINDVIIP M PROTEIN-RELATED"/>
    <property type="match status" value="1"/>
</dbReference>
<dbReference type="EMBL" id="JAAXPG010000031">
    <property type="protein sequence ID" value="NKZ01090.1"/>
    <property type="molecule type" value="Genomic_DNA"/>
</dbReference>
<evidence type="ECO:0000259" key="2">
    <source>
        <dbReference type="Pfam" id="PF02384"/>
    </source>
</evidence>
<keyword evidence="4" id="KW-1185">Reference proteome</keyword>
<evidence type="ECO:0000313" key="3">
    <source>
        <dbReference type="EMBL" id="NKZ01090.1"/>
    </source>
</evidence>
<proteinExistence type="predicted"/>
<dbReference type="PROSITE" id="PS00092">
    <property type="entry name" value="N6_MTASE"/>
    <property type="match status" value="1"/>
</dbReference>
<reference evidence="3 4" key="1">
    <citation type="submission" date="2020-04" db="EMBL/GenBank/DDBJ databases">
        <title>MicrobeNet Type strains.</title>
        <authorList>
            <person name="Nicholson A.C."/>
        </authorList>
    </citation>
    <scope>NUCLEOTIDE SEQUENCE [LARGE SCALE GENOMIC DNA]</scope>
    <source>
        <strain evidence="3 4">ATCC 23612</strain>
    </source>
</reference>
<accession>A0A7X6MIE4</accession>
<dbReference type="SUPFAM" id="SSF46955">
    <property type="entry name" value="Putative DNA-binding domain"/>
    <property type="match status" value="1"/>
</dbReference>
<keyword evidence="3" id="KW-0808">Transferase</keyword>
<dbReference type="GO" id="GO:0003677">
    <property type="term" value="F:DNA binding"/>
    <property type="evidence" value="ECO:0007669"/>
    <property type="project" value="InterPro"/>
</dbReference>
<dbReference type="PANTHER" id="PTHR42998:SF1">
    <property type="entry name" value="TYPE I RESTRICTION ENZYME HINDI METHYLASE SUBUNIT"/>
    <property type="match status" value="1"/>
</dbReference>
<dbReference type="InterPro" id="IPR052916">
    <property type="entry name" value="Type-I_RE_MTase_Subunit"/>
</dbReference>
<sequence length="571" mass="62285">MSKEGPTLVSRAQLARYAGVSRAAVTNWRKRGPDFPEPADAERELFDLDQVADWLSSRAVPVNARQPHEPTGTTYADRVRASIRAQGTGEPLPSSAPDAGGEGFDKTVREVERLLWHALDGLRGYFPPSESCYLLLDLLYMHAEHTDAWRELLLHIESPSGPTDLPDDVTALLRPRLSLSLDALGKKDPYRALRNIALIGSGDDRTEKLVIAFDLLLSILEEDRSTGILRTPDSLVEAVVGLLVTDTAPSAHVHDPFCRTGEFLIAADKRLRNGSSATSHRLSGAGGHTDQTRTAGMNLRIHGVEADLLTEAVEPGLLPDLSPADLVITNPPFNARLPTVFGPPGSPPLDWPTPVRRDERCFPYGLPPESNANFAWLQHVVTMLAPNGRAGVLMPTNAAFSDHPDERRIRSAMVEDGAVEAVVAFPSQLFPTTGIPVSLWLLRSPAGRCSEMLFIDAGDLGSMASRTRRVLLPPDIDAVHAVYRSWKRGEALGNGLPAPGRAVGIDEIRNRDHSLHPPSYVTAGHDPEGAGAQAAERFNQLTRRLSALEGQVPETDSRVRHLLKEVHRWIP</sequence>
<dbReference type="GO" id="GO:0009307">
    <property type="term" value="P:DNA restriction-modification system"/>
    <property type="evidence" value="ECO:0007669"/>
    <property type="project" value="UniProtKB-KW"/>
</dbReference>
<name>A0A7X6MIE4_9ACTN</name>
<dbReference type="InterPro" id="IPR036388">
    <property type="entry name" value="WH-like_DNA-bd_sf"/>
</dbReference>
<keyword evidence="1" id="KW-0680">Restriction system</keyword>
<gene>
    <name evidence="3" type="ORF">HGB44_25980</name>
</gene>
<dbReference type="GO" id="GO:0032259">
    <property type="term" value="P:methylation"/>
    <property type="evidence" value="ECO:0007669"/>
    <property type="project" value="UniProtKB-KW"/>
</dbReference>
<dbReference type="RefSeq" id="WP_061080609.1">
    <property type="nucleotide sequence ID" value="NZ_JAAXPG010000031.1"/>
</dbReference>
<keyword evidence="3" id="KW-0489">Methyltransferase</keyword>
<dbReference type="InterPro" id="IPR009061">
    <property type="entry name" value="DNA-bd_dom_put_sf"/>
</dbReference>
<dbReference type="Gene3D" id="1.10.10.10">
    <property type="entry name" value="Winged helix-like DNA-binding domain superfamily/Winged helix DNA-binding domain"/>
    <property type="match status" value="1"/>
</dbReference>
<dbReference type="InterPro" id="IPR002052">
    <property type="entry name" value="DNA_methylase_N6_adenine_CS"/>
</dbReference>
<dbReference type="SUPFAM" id="SSF53335">
    <property type="entry name" value="S-adenosyl-L-methionine-dependent methyltransferases"/>
    <property type="match status" value="1"/>
</dbReference>
<organism evidence="3 4">
    <name type="scientific">Nocardiopsis alborubida</name>
    <dbReference type="NCBI Taxonomy" id="146802"/>
    <lineage>
        <taxon>Bacteria</taxon>
        <taxon>Bacillati</taxon>
        <taxon>Actinomycetota</taxon>
        <taxon>Actinomycetes</taxon>
        <taxon>Streptosporangiales</taxon>
        <taxon>Nocardiopsidaceae</taxon>
        <taxon>Nocardiopsis</taxon>
    </lineage>
</organism>
<evidence type="ECO:0000313" key="4">
    <source>
        <dbReference type="Proteomes" id="UP000553209"/>
    </source>
</evidence>
<protein>
    <submittedName>
        <fullName evidence="3">N-6 DNA methylase</fullName>
    </submittedName>
</protein>
<dbReference type="AlphaFoldDB" id="A0A7X6MIE4"/>
<dbReference type="SMR" id="A0A7X6MIE4"/>
<dbReference type="Gene3D" id="3.40.50.150">
    <property type="entry name" value="Vaccinia Virus protein VP39"/>
    <property type="match status" value="1"/>
</dbReference>
<dbReference type="InterPro" id="IPR003356">
    <property type="entry name" value="DNA_methylase_A-5"/>
</dbReference>
<dbReference type="InterPro" id="IPR029063">
    <property type="entry name" value="SAM-dependent_MTases_sf"/>
</dbReference>
<dbReference type="PRINTS" id="PR00507">
    <property type="entry name" value="N12N6MTFRASE"/>
</dbReference>
<dbReference type="Proteomes" id="UP000553209">
    <property type="component" value="Unassembled WGS sequence"/>
</dbReference>
<feature type="domain" description="DNA methylase adenine-specific" evidence="2">
    <location>
        <begin position="221"/>
        <end position="523"/>
    </location>
</feature>
<dbReference type="GO" id="GO:0008170">
    <property type="term" value="F:N-methyltransferase activity"/>
    <property type="evidence" value="ECO:0007669"/>
    <property type="project" value="InterPro"/>
</dbReference>
<comment type="caution">
    <text evidence="3">The sequence shown here is derived from an EMBL/GenBank/DDBJ whole genome shotgun (WGS) entry which is preliminary data.</text>
</comment>